<evidence type="ECO:0000256" key="3">
    <source>
        <dbReference type="ARBA" id="ARBA00022623"/>
    </source>
</evidence>
<keyword evidence="6" id="KW-1133">Transmembrane helix</keyword>
<keyword evidence="4" id="KW-0100">Branched-chain amino acid biosynthesis</keyword>
<keyword evidence="6" id="KW-0812">Transmembrane</keyword>
<dbReference type="InterPro" id="IPR012567">
    <property type="entry name" value="IlvGEDA_leader"/>
</dbReference>
<evidence type="ECO:0000256" key="6">
    <source>
        <dbReference type="SAM" id="Phobius"/>
    </source>
</evidence>
<feature type="transmembrane region" description="Helical" evidence="6">
    <location>
        <begin position="6"/>
        <end position="27"/>
    </location>
</feature>
<dbReference type="GeneID" id="93395955"/>
<protein>
    <recommendedName>
        <fullName evidence="1">ilv operon leader peptide</fullName>
    </recommendedName>
    <alternativeName>
        <fullName evidence="5">ilvGMEDA operon attenuator peptide</fullName>
    </alternativeName>
</protein>
<organism evidence="7 10">
    <name type="scientific">Proteus terrae subsp. cibarius</name>
    <dbReference type="NCBI Taxonomy" id="626774"/>
    <lineage>
        <taxon>Bacteria</taxon>
        <taxon>Pseudomonadati</taxon>
        <taxon>Pseudomonadota</taxon>
        <taxon>Gammaproteobacteria</taxon>
        <taxon>Enterobacterales</taxon>
        <taxon>Morganellaceae</taxon>
        <taxon>Proteus</taxon>
    </lineage>
</organism>
<dbReference type="GO" id="GO:0009082">
    <property type="term" value="P:branched-chain amino acid biosynthetic process"/>
    <property type="evidence" value="ECO:0007669"/>
    <property type="project" value="UniProtKB-KW"/>
</dbReference>
<evidence type="ECO:0000313" key="7">
    <source>
        <dbReference type="EMBL" id="MBG2916101.1"/>
    </source>
</evidence>
<evidence type="ECO:0000256" key="4">
    <source>
        <dbReference type="ARBA" id="ARBA00023304"/>
    </source>
</evidence>
<dbReference type="Proteomes" id="UP000501338">
    <property type="component" value="Chromosome"/>
</dbReference>
<evidence type="ECO:0000313" key="9">
    <source>
        <dbReference type="Proteomes" id="UP000501338"/>
    </source>
</evidence>
<dbReference type="EMBL" id="JADSJR010000033">
    <property type="protein sequence ID" value="MBG2916101.1"/>
    <property type="molecule type" value="Genomic_DNA"/>
</dbReference>
<gene>
    <name evidence="7" type="primary">ilvL</name>
    <name evidence="8" type="ORF">GTH23_15530</name>
    <name evidence="7" type="ORF">I4901_17180</name>
</gene>
<sequence>MNTIVLVISLIIVSVVVIINPPCGAALGRRKAN</sequence>
<dbReference type="NCBIfam" id="NF007744">
    <property type="entry name" value="PRK10424.1"/>
    <property type="match status" value="1"/>
</dbReference>
<dbReference type="AlphaFoldDB" id="A0A6G6S9I3"/>
<dbReference type="GO" id="GO:0008652">
    <property type="term" value="P:amino acid biosynthetic process"/>
    <property type="evidence" value="ECO:0007669"/>
    <property type="project" value="UniProtKB-KW"/>
</dbReference>
<reference evidence="8 9" key="1">
    <citation type="submission" date="2020-01" db="EMBL/GenBank/DDBJ databases">
        <title>The genomic epidemiology of tigecycline resistance gene tet(X) variants in a swine farm in China.</title>
        <authorList>
            <person name="Peng K."/>
            <person name="Li R."/>
        </authorList>
    </citation>
    <scope>NUCLEOTIDE SEQUENCE [LARGE SCALE GENOMIC DNA]</scope>
    <source>
        <strain evidence="8 9">ZF1</strain>
    </source>
</reference>
<evidence type="ECO:0000313" key="10">
    <source>
        <dbReference type="Proteomes" id="UP000612266"/>
    </source>
</evidence>
<dbReference type="EMBL" id="CP047340">
    <property type="protein sequence ID" value="QIF91348.1"/>
    <property type="molecule type" value="Genomic_DNA"/>
</dbReference>
<name>A0A6G6S9I3_9GAMM</name>
<evidence type="ECO:0000256" key="2">
    <source>
        <dbReference type="ARBA" id="ARBA00022605"/>
    </source>
</evidence>
<dbReference type="Proteomes" id="UP000612266">
    <property type="component" value="Unassembled WGS sequence"/>
</dbReference>
<dbReference type="GeneID" id="57331351"/>
<dbReference type="Pfam" id="PF08046">
    <property type="entry name" value="IlvGEDA_leader"/>
    <property type="match status" value="1"/>
</dbReference>
<keyword evidence="2" id="KW-0028">Amino-acid biosynthesis</keyword>
<reference evidence="7" key="2">
    <citation type="submission" date="2020-11" db="EMBL/GenBank/DDBJ databases">
        <title>Enhanced detection system for hospital associated transmission using whole genome sequencing surveillance.</title>
        <authorList>
            <person name="Harrison L.H."/>
            <person name="Van Tyne D."/>
            <person name="Marsh J.W."/>
            <person name="Griffith M.P."/>
            <person name="Snyder D.J."/>
            <person name="Cooper V.S."/>
            <person name="Mustapha M."/>
        </authorList>
    </citation>
    <scope>NUCLEOTIDE SEQUENCE</scope>
    <source>
        <strain evidence="7">PR00070</strain>
    </source>
</reference>
<keyword evidence="6" id="KW-0472">Membrane</keyword>
<keyword evidence="9" id="KW-1185">Reference proteome</keyword>
<accession>A0A6G6S9I3</accession>
<proteinExistence type="predicted"/>
<keyword evidence="3" id="KW-0428">Leader peptide</keyword>
<evidence type="ECO:0000256" key="5">
    <source>
        <dbReference type="ARBA" id="ARBA00033168"/>
    </source>
</evidence>
<dbReference type="RefSeq" id="WP_071788577.1">
    <property type="nucleotide sequence ID" value="NZ_CP045008.1"/>
</dbReference>
<evidence type="ECO:0000313" key="8">
    <source>
        <dbReference type="EMBL" id="QIF91348.1"/>
    </source>
</evidence>
<evidence type="ECO:0000256" key="1">
    <source>
        <dbReference type="ARBA" id="ARBA00017652"/>
    </source>
</evidence>